<evidence type="ECO:0000259" key="4">
    <source>
        <dbReference type="PROSITE" id="PS50949"/>
    </source>
</evidence>
<dbReference type="InterPro" id="IPR036390">
    <property type="entry name" value="WH_DNA-bd_sf"/>
</dbReference>
<gene>
    <name evidence="5" type="ORF">OTERR_21310</name>
</gene>
<proteinExistence type="predicted"/>
<dbReference type="InterPro" id="IPR000524">
    <property type="entry name" value="Tscrpt_reg_HTH_GntR"/>
</dbReference>
<evidence type="ECO:0000313" key="6">
    <source>
        <dbReference type="Proteomes" id="UP000323671"/>
    </source>
</evidence>
<dbReference type="RefSeq" id="WP_054622105.1">
    <property type="nucleotide sequence ID" value="NZ_CP022579.1"/>
</dbReference>
<dbReference type="InterPro" id="IPR011711">
    <property type="entry name" value="GntR_C"/>
</dbReference>
<dbReference type="CDD" id="cd07377">
    <property type="entry name" value="WHTH_GntR"/>
    <property type="match status" value="1"/>
</dbReference>
<protein>
    <submittedName>
        <fullName evidence="5">Transcriptional regulator, GntR family</fullName>
    </submittedName>
</protein>
<dbReference type="GO" id="GO:0003677">
    <property type="term" value="F:DNA binding"/>
    <property type="evidence" value="ECO:0007669"/>
    <property type="project" value="UniProtKB-KW"/>
</dbReference>
<dbReference type="SUPFAM" id="SSF46785">
    <property type="entry name" value="Winged helix' DNA-binding domain"/>
    <property type="match status" value="1"/>
</dbReference>
<dbReference type="SMART" id="SM00895">
    <property type="entry name" value="FCD"/>
    <property type="match status" value="1"/>
</dbReference>
<keyword evidence="6" id="KW-1185">Reference proteome</keyword>
<name>A0A5C1EBN8_9RHOO</name>
<dbReference type="GO" id="GO:0003700">
    <property type="term" value="F:DNA-binding transcription factor activity"/>
    <property type="evidence" value="ECO:0007669"/>
    <property type="project" value="InterPro"/>
</dbReference>
<keyword evidence="2" id="KW-0238">DNA-binding</keyword>
<accession>A0A5C1EBN8</accession>
<dbReference type="EMBL" id="CP022579">
    <property type="protein sequence ID" value="QEL65607.1"/>
    <property type="molecule type" value="Genomic_DNA"/>
</dbReference>
<evidence type="ECO:0000256" key="3">
    <source>
        <dbReference type="ARBA" id="ARBA00023163"/>
    </source>
</evidence>
<reference evidence="5 6" key="1">
    <citation type="submission" date="2017-07" db="EMBL/GenBank/DDBJ databases">
        <title>Complete genome sequence of Oryzomicrobium terrae TPP412.</title>
        <authorList>
            <person name="Chiu L.-W."/>
            <person name="Lo K.-J."/>
            <person name="Tsai Y.-M."/>
            <person name="Lin S.-S."/>
            <person name="Kuo C.-H."/>
            <person name="Liu C.-T."/>
        </authorList>
    </citation>
    <scope>NUCLEOTIDE SEQUENCE [LARGE SCALE GENOMIC DNA]</scope>
    <source>
        <strain evidence="5 6">TPP412</strain>
    </source>
</reference>
<dbReference type="Pfam" id="PF00392">
    <property type="entry name" value="GntR"/>
    <property type="match status" value="1"/>
</dbReference>
<evidence type="ECO:0000256" key="1">
    <source>
        <dbReference type="ARBA" id="ARBA00023015"/>
    </source>
</evidence>
<dbReference type="SMART" id="SM00345">
    <property type="entry name" value="HTH_GNTR"/>
    <property type="match status" value="1"/>
</dbReference>
<keyword evidence="3" id="KW-0804">Transcription</keyword>
<dbReference type="Gene3D" id="1.20.120.530">
    <property type="entry name" value="GntR ligand-binding domain-like"/>
    <property type="match status" value="1"/>
</dbReference>
<dbReference type="PRINTS" id="PR00035">
    <property type="entry name" value="HTHGNTR"/>
</dbReference>
<evidence type="ECO:0000313" key="5">
    <source>
        <dbReference type="EMBL" id="QEL65607.1"/>
    </source>
</evidence>
<sequence>MPQDDDNVSQAERISRAIEADILNATYPPGDRLDERQLAARFGVSRTPVREALNRLVSDGLAEHRARQGVFVARISLASVFELFEMLAVMESASARLAARRMKPDDVTRLLAVAEETLQAAAADEAAVYTAANTRFHELIYAGSCNRLLEESVKQLRRRAAPYRGHIHRVAGRRMSTAQEHVAIAEAIRDGKGEVAADLMFQHLDIHRPEFSDYVFILSRSVESALA</sequence>
<dbReference type="Gene3D" id="1.10.10.10">
    <property type="entry name" value="Winged helix-like DNA-binding domain superfamily/Winged helix DNA-binding domain"/>
    <property type="match status" value="1"/>
</dbReference>
<dbReference type="PANTHER" id="PTHR43537">
    <property type="entry name" value="TRANSCRIPTIONAL REGULATOR, GNTR FAMILY"/>
    <property type="match status" value="1"/>
</dbReference>
<feature type="domain" description="HTH gntR-type" evidence="4">
    <location>
        <begin position="8"/>
        <end position="75"/>
    </location>
</feature>
<evidence type="ECO:0000256" key="2">
    <source>
        <dbReference type="ARBA" id="ARBA00023125"/>
    </source>
</evidence>
<dbReference type="KEGG" id="otr:OTERR_21310"/>
<dbReference type="SUPFAM" id="SSF48008">
    <property type="entry name" value="GntR ligand-binding domain-like"/>
    <property type="match status" value="1"/>
</dbReference>
<dbReference type="PANTHER" id="PTHR43537:SF49">
    <property type="entry name" value="TRANSCRIPTIONAL REGULATORY PROTEIN"/>
    <property type="match status" value="1"/>
</dbReference>
<dbReference type="AlphaFoldDB" id="A0A5C1EBN8"/>
<keyword evidence="1" id="KW-0805">Transcription regulation</keyword>
<dbReference type="InterPro" id="IPR036388">
    <property type="entry name" value="WH-like_DNA-bd_sf"/>
</dbReference>
<dbReference type="Proteomes" id="UP000323671">
    <property type="component" value="Chromosome"/>
</dbReference>
<dbReference type="PROSITE" id="PS50949">
    <property type="entry name" value="HTH_GNTR"/>
    <property type="match status" value="1"/>
</dbReference>
<dbReference type="Pfam" id="PF07729">
    <property type="entry name" value="FCD"/>
    <property type="match status" value="1"/>
</dbReference>
<dbReference type="InterPro" id="IPR008920">
    <property type="entry name" value="TF_FadR/GntR_C"/>
</dbReference>
<organism evidence="5 6">
    <name type="scientific">Oryzomicrobium terrae</name>
    <dbReference type="NCBI Taxonomy" id="1735038"/>
    <lineage>
        <taxon>Bacteria</taxon>
        <taxon>Pseudomonadati</taxon>
        <taxon>Pseudomonadota</taxon>
        <taxon>Betaproteobacteria</taxon>
        <taxon>Rhodocyclales</taxon>
        <taxon>Rhodocyclaceae</taxon>
        <taxon>Oryzomicrobium</taxon>
    </lineage>
</organism>